<dbReference type="AlphaFoldDB" id="A0AAF0DTJ7"/>
<gene>
    <name evidence="8 12" type="primary">SEY1</name>
    <name evidence="12" type="ORF">MBRA1_000490</name>
</gene>
<reference evidence="12" key="1">
    <citation type="submission" date="2023-03" db="EMBL/GenBank/DDBJ databases">
        <title>Mating type loci evolution in Malassezia.</title>
        <authorList>
            <person name="Coelho M.A."/>
        </authorList>
    </citation>
    <scope>NUCLEOTIDE SEQUENCE</scope>
    <source>
        <strain evidence="12">CBS 14135</strain>
    </source>
</reference>
<evidence type="ECO:0000256" key="3">
    <source>
        <dbReference type="ARBA" id="ARBA00022801"/>
    </source>
</evidence>
<name>A0AAF0DTJ7_9BASI</name>
<feature type="topological domain" description="Lumenal" evidence="8">
    <location>
        <begin position="828"/>
        <end position="830"/>
    </location>
</feature>
<feature type="compositionally biased region" description="Polar residues" evidence="9">
    <location>
        <begin position="14"/>
        <end position="25"/>
    </location>
</feature>
<keyword evidence="13" id="KW-1185">Reference proteome</keyword>
<evidence type="ECO:0000313" key="13">
    <source>
        <dbReference type="Proteomes" id="UP001216638"/>
    </source>
</evidence>
<keyword evidence="4 8" id="KW-0256">Endoplasmic reticulum</keyword>
<proteinExistence type="inferred from homology"/>
<dbReference type="PANTHER" id="PTHR45923">
    <property type="entry name" value="PROTEIN SEY1"/>
    <property type="match status" value="1"/>
</dbReference>
<keyword evidence="2 8" id="KW-0547">Nucleotide-binding</keyword>
<dbReference type="InterPro" id="IPR030386">
    <property type="entry name" value="G_GB1_RHD3_dom"/>
</dbReference>
<dbReference type="GO" id="GO:0003924">
    <property type="term" value="F:GTPase activity"/>
    <property type="evidence" value="ECO:0007669"/>
    <property type="project" value="UniProtKB-UniRule"/>
</dbReference>
<comment type="subcellular location">
    <subcellularLocation>
        <location evidence="8">Endoplasmic reticulum membrane</location>
        <topology evidence="8">Multi-pass membrane protein</topology>
    </subcellularLocation>
    <text evidence="8">Enriched in the cortical ER. Concentrated in punctae along the ER tubules.</text>
</comment>
<keyword evidence="7 8" id="KW-0472">Membrane</keyword>
<dbReference type="PANTHER" id="PTHR45923:SF2">
    <property type="entry name" value="PROTEIN SEY1"/>
    <property type="match status" value="1"/>
</dbReference>
<dbReference type="Proteomes" id="UP001216638">
    <property type="component" value="Chromosome 1"/>
</dbReference>
<evidence type="ECO:0000259" key="11">
    <source>
        <dbReference type="PROSITE" id="PS51715"/>
    </source>
</evidence>
<dbReference type="GO" id="GO:0016320">
    <property type="term" value="P:endoplasmic reticulum membrane fusion"/>
    <property type="evidence" value="ECO:0007669"/>
    <property type="project" value="TreeGrafter"/>
</dbReference>
<feature type="domain" description="GB1/RHD3-type G" evidence="11">
    <location>
        <begin position="167"/>
        <end position="389"/>
    </location>
</feature>
<dbReference type="GO" id="GO:0005789">
    <property type="term" value="C:endoplasmic reticulum membrane"/>
    <property type="evidence" value="ECO:0007669"/>
    <property type="project" value="UniProtKB-SubCell"/>
</dbReference>
<dbReference type="Gene3D" id="3.40.50.300">
    <property type="entry name" value="P-loop containing nucleotide triphosphate hydrolases"/>
    <property type="match status" value="1"/>
</dbReference>
<dbReference type="Pfam" id="PF05879">
    <property type="entry name" value="RHD3_GTPase"/>
    <property type="match status" value="1"/>
</dbReference>
<dbReference type="InterPro" id="IPR046758">
    <property type="entry name" value="Sey1/RHD3-like_3HB"/>
</dbReference>
<dbReference type="Pfam" id="PF20428">
    <property type="entry name" value="Sey1_3HB"/>
    <property type="match status" value="1"/>
</dbReference>
<dbReference type="PROSITE" id="PS51715">
    <property type="entry name" value="G_GB1_RHD3"/>
    <property type="match status" value="1"/>
</dbReference>
<evidence type="ECO:0000256" key="6">
    <source>
        <dbReference type="ARBA" id="ARBA00023134"/>
    </source>
</evidence>
<comment type="similarity">
    <text evidence="8">Belongs to the TRAFAC class dynamin-like GTPase superfamily. GB1/RHD3 GTPase family. RHD3 subfamily.</text>
</comment>
<feature type="region of interest" description="Disordered" evidence="9">
    <location>
        <begin position="889"/>
        <end position="915"/>
    </location>
</feature>
<feature type="topological domain" description="Cytoplasmic" evidence="8">
    <location>
        <begin position="1"/>
        <end position="806"/>
    </location>
</feature>
<feature type="transmembrane region" description="Helical" evidence="10">
    <location>
        <begin position="831"/>
        <end position="847"/>
    </location>
</feature>
<dbReference type="HAMAP" id="MF_03109">
    <property type="entry name" value="Sey1"/>
    <property type="match status" value="1"/>
</dbReference>
<feature type="compositionally biased region" description="Basic and acidic residues" evidence="9">
    <location>
        <begin position="889"/>
        <end position="906"/>
    </location>
</feature>
<organism evidence="12 13">
    <name type="scientific">Malassezia brasiliensis</name>
    <dbReference type="NCBI Taxonomy" id="1821822"/>
    <lineage>
        <taxon>Eukaryota</taxon>
        <taxon>Fungi</taxon>
        <taxon>Dikarya</taxon>
        <taxon>Basidiomycota</taxon>
        <taxon>Ustilaginomycotina</taxon>
        <taxon>Malasseziomycetes</taxon>
        <taxon>Malasseziales</taxon>
        <taxon>Malasseziaceae</taxon>
        <taxon>Malassezia</taxon>
    </lineage>
</organism>
<keyword evidence="6 8" id="KW-0342">GTP-binding</keyword>
<evidence type="ECO:0000256" key="4">
    <source>
        <dbReference type="ARBA" id="ARBA00022824"/>
    </source>
</evidence>
<accession>A0AAF0DTJ7</accession>
<feature type="transmembrane region" description="Helical" evidence="10">
    <location>
        <begin position="807"/>
        <end position="825"/>
    </location>
</feature>
<feature type="binding site" evidence="8">
    <location>
        <begin position="177"/>
        <end position="184"/>
    </location>
    <ligand>
        <name>GTP</name>
        <dbReference type="ChEBI" id="CHEBI:37565"/>
    </ligand>
</feature>
<evidence type="ECO:0000256" key="9">
    <source>
        <dbReference type="SAM" id="MobiDB-lite"/>
    </source>
</evidence>
<evidence type="ECO:0000313" key="12">
    <source>
        <dbReference type="EMBL" id="WFC93865.1"/>
    </source>
</evidence>
<keyword evidence="1 8" id="KW-0812">Transmembrane</keyword>
<evidence type="ECO:0000256" key="1">
    <source>
        <dbReference type="ARBA" id="ARBA00022692"/>
    </source>
</evidence>
<evidence type="ECO:0000256" key="10">
    <source>
        <dbReference type="SAM" id="Phobius"/>
    </source>
</evidence>
<dbReference type="FunFam" id="3.40.50.300:FF:000727">
    <property type="entry name" value="Protein SEY1 homolog"/>
    <property type="match status" value="1"/>
</dbReference>
<dbReference type="InterPro" id="IPR008803">
    <property type="entry name" value="RHD3/Sey1"/>
</dbReference>
<keyword evidence="5 8" id="KW-1133">Transmembrane helix</keyword>
<evidence type="ECO:0000256" key="2">
    <source>
        <dbReference type="ARBA" id="ARBA00022741"/>
    </source>
</evidence>
<feature type="region of interest" description="Disordered" evidence="9">
    <location>
        <begin position="12"/>
        <end position="66"/>
    </location>
</feature>
<dbReference type="InterPro" id="IPR027417">
    <property type="entry name" value="P-loop_NTPase"/>
</dbReference>
<dbReference type="EMBL" id="CP119951">
    <property type="protein sequence ID" value="WFC93865.1"/>
    <property type="molecule type" value="Genomic_DNA"/>
</dbReference>
<dbReference type="CDD" id="cd01851">
    <property type="entry name" value="GBP"/>
    <property type="match status" value="1"/>
</dbReference>
<evidence type="ECO:0000256" key="7">
    <source>
        <dbReference type="ARBA" id="ARBA00023136"/>
    </source>
</evidence>
<feature type="topological domain" description="Cytoplasmic" evidence="8">
    <location>
        <begin position="852"/>
        <end position="915"/>
    </location>
</feature>
<evidence type="ECO:0000256" key="8">
    <source>
        <dbReference type="HAMAP-Rule" id="MF_03109"/>
    </source>
</evidence>
<protein>
    <submittedName>
        <fullName evidence="12">Dynamin-like GTPase that mediates homotypic ER fusion</fullName>
    </submittedName>
</protein>
<dbReference type="SUPFAM" id="SSF52540">
    <property type="entry name" value="P-loop containing nucleoside triphosphate hydrolases"/>
    <property type="match status" value="1"/>
</dbReference>
<sequence length="915" mass="101763">MDRDVEMARAALANVSQMPEETIASNLKDLGSDGAESTPPSAQESLIDVSSAPIQDSAAESVLTDENPMLATSQPSYAAQLMDDTAAQMPAFEPASVPEASTSAPAAEKRRPLATEPLTPTVPSAADMAAAAVNPLPNRLQLIDEHQHFHTQAFQKQLGDWGMADVGFGYDLCAVLGSQSTGKSTLLNKLFGTNFDVMNERVRQQTTKGIWLSRGMNRNVLVMDVEGTDGRERGEDQDFERKSSLFALTTAECLIVNMWENQVGLYQGANMGLLKTVLDVNLSLFQSGRARAGATIDKTLLLFVIRDYVGATPLENLEATVRADLERIWASLSKPANLPDARLSDFFDVMFTALPHKILQPREFDAGIDALRTRFVDRSDSNYVFQTHYHKRIPIDGLPRYLEGVWEQVVQNKDLDLPTQQELLAQFRCDEIAEAAVRPFLAAIQVLRKVQDAGQVNPTLGQDMGTHRAAALAAFEKDASRYHQAVYARKRAELVDKLNTALLPIVLAQLKNLHAHLAQRFRTGVVDAIRQSPSYNFGNVVREQHDAALAAFDEMTQAMLLPDTDWSVDDERAQLDAELTKTAQGLRADESKKLAVQLQREMGKKFADPVELALGHPSPTMWDDVLRAFNDIVADASTTYLQRAASLNSTPEEDAAGVHVLQRNGWRQLLAKVHQQTADAVLSVRLRAYFEERFRYDQDGVPRVWKPTDDIDGVFVNARDATLRLVPLYARISPTDPTLLAKIEQSEQDPAYIESVRAGDEEPLDVADSLQILSELHMAEVGQRFRKDADAFYVEAKRSTVSSMSSVPWWMYAMLVVLGWNEMMAVLRNPLYFTLLCMLLASAYAVWRLNMSGPLMRVATTLARETQQTIEDQLRAYLVPPAATQVRPLHQEQHEMRPVREQRDTTAVHATPVAQ</sequence>
<keyword evidence="3 8" id="KW-0378">Hydrolase</keyword>
<evidence type="ECO:0000256" key="5">
    <source>
        <dbReference type="ARBA" id="ARBA00022989"/>
    </source>
</evidence>
<dbReference type="GO" id="GO:0005525">
    <property type="term" value="F:GTP binding"/>
    <property type="evidence" value="ECO:0007669"/>
    <property type="project" value="UniProtKB-UniRule"/>
</dbReference>